<evidence type="ECO:0000256" key="1">
    <source>
        <dbReference type="ARBA" id="ARBA00004651"/>
    </source>
</evidence>
<evidence type="ECO:0000313" key="11">
    <source>
        <dbReference type="Proteomes" id="UP000241818"/>
    </source>
</evidence>
<protein>
    <submittedName>
        <fullName evidence="10">Uncharacterized protein</fullName>
    </submittedName>
</protein>
<evidence type="ECO:0000256" key="3">
    <source>
        <dbReference type="ARBA" id="ARBA00022475"/>
    </source>
</evidence>
<evidence type="ECO:0000313" key="10">
    <source>
        <dbReference type="EMBL" id="PSS06735.1"/>
    </source>
</evidence>
<name>A0A2T3AP79_AMORE</name>
<dbReference type="PANTHER" id="PTHR33281">
    <property type="entry name" value="UPF0187 PROTEIN YNEE"/>
    <property type="match status" value="1"/>
</dbReference>
<dbReference type="EMBL" id="KZ679020">
    <property type="protein sequence ID" value="PSS06735.1"/>
    <property type="molecule type" value="Genomic_DNA"/>
</dbReference>
<evidence type="ECO:0000256" key="5">
    <source>
        <dbReference type="ARBA" id="ARBA00022989"/>
    </source>
</evidence>
<dbReference type="InParanoid" id="A0A2T3AP79"/>
<dbReference type="GO" id="GO:0005254">
    <property type="term" value="F:chloride channel activity"/>
    <property type="evidence" value="ECO:0007669"/>
    <property type="project" value="InterPro"/>
</dbReference>
<keyword evidence="3" id="KW-1003">Cell membrane</keyword>
<dbReference type="STRING" id="857342.A0A2T3AP79"/>
<evidence type="ECO:0000256" key="7">
    <source>
        <dbReference type="ARBA" id="ARBA00023136"/>
    </source>
</evidence>
<feature type="compositionally biased region" description="Low complexity" evidence="8">
    <location>
        <begin position="1"/>
        <end position="16"/>
    </location>
</feature>
<keyword evidence="5 9" id="KW-1133">Transmembrane helix</keyword>
<dbReference type="InterPro" id="IPR044669">
    <property type="entry name" value="YneE/VCCN1/2-like"/>
</dbReference>
<feature type="region of interest" description="Disordered" evidence="8">
    <location>
        <begin position="468"/>
        <end position="499"/>
    </location>
</feature>
<dbReference type="RefSeq" id="XP_024716465.1">
    <property type="nucleotide sequence ID" value="XM_024864900.1"/>
</dbReference>
<comment type="subcellular location">
    <subcellularLocation>
        <location evidence="1">Cell membrane</location>
        <topology evidence="1">Multi-pass membrane protein</topology>
    </subcellularLocation>
</comment>
<organism evidence="10 11">
    <name type="scientific">Amorphotheca resinae ATCC 22711</name>
    <dbReference type="NCBI Taxonomy" id="857342"/>
    <lineage>
        <taxon>Eukaryota</taxon>
        <taxon>Fungi</taxon>
        <taxon>Dikarya</taxon>
        <taxon>Ascomycota</taxon>
        <taxon>Pezizomycotina</taxon>
        <taxon>Leotiomycetes</taxon>
        <taxon>Helotiales</taxon>
        <taxon>Amorphothecaceae</taxon>
        <taxon>Amorphotheca</taxon>
    </lineage>
</organism>
<evidence type="ECO:0000256" key="8">
    <source>
        <dbReference type="SAM" id="MobiDB-lite"/>
    </source>
</evidence>
<keyword evidence="4 9" id="KW-0812">Transmembrane</keyword>
<keyword evidence="11" id="KW-1185">Reference proteome</keyword>
<proteinExistence type="predicted"/>
<dbReference type="Proteomes" id="UP000241818">
    <property type="component" value="Unassembled WGS sequence"/>
</dbReference>
<feature type="compositionally biased region" description="Polar residues" evidence="8">
    <location>
        <begin position="475"/>
        <end position="499"/>
    </location>
</feature>
<sequence>MSEDFSAPAASQPAAADLHEPERPSRQPIDQNPKPAQSRKSTMSNKGTIDISGLEIPLESEPDHHKSKHWTGFDGYLVGPIDVERHSKLPYFLRLQGSVVPRMIIPIMLVGAWSTIITWLDQARGKNLGVNQLLLTVLGFVVAFTLSFRTSTAYERYSDGRKAWATLTVQSRNLARYFWIHIDEREGDQGKDDILTKLTAINLILAFAISLKHRLRFEPYAHYPDITHLTRHLDTFARSAWGPDLEVEEKKNWWKEVGEYLGLSFARSNPRKTIKRATKPLGNLPLEILQYLSAYAEEMSDNGQLKSPIIYGQIMTSLASLCDTMASAERVLTTPLPVGYNILISQITLLYVYLLPFQLVTALGWIAIPATIVAAYMILGLATVGNQLEDPFGDDVNDLPLDHYCDELRRELDVLTSSPRMKFSEMIAAEEEKNPVLWPLSMSGHDEWRQKEIDDIRNALKSKVVIGHARPGSRGQASGKPSSQNSILKPSRASSGVTV</sequence>
<evidence type="ECO:0000256" key="9">
    <source>
        <dbReference type="SAM" id="Phobius"/>
    </source>
</evidence>
<dbReference type="OrthoDB" id="1368at2759"/>
<evidence type="ECO:0000256" key="4">
    <source>
        <dbReference type="ARBA" id="ARBA00022692"/>
    </source>
</evidence>
<feature type="region of interest" description="Disordered" evidence="8">
    <location>
        <begin position="1"/>
        <end position="47"/>
    </location>
</feature>
<feature type="transmembrane region" description="Helical" evidence="9">
    <location>
        <begin position="132"/>
        <end position="148"/>
    </location>
</feature>
<dbReference type="GO" id="GO:0005886">
    <property type="term" value="C:plasma membrane"/>
    <property type="evidence" value="ECO:0007669"/>
    <property type="project" value="UniProtKB-SubCell"/>
</dbReference>
<evidence type="ECO:0000256" key="2">
    <source>
        <dbReference type="ARBA" id="ARBA00022448"/>
    </source>
</evidence>
<dbReference type="Pfam" id="PF25539">
    <property type="entry name" value="Bestrophin_2"/>
    <property type="match status" value="1"/>
</dbReference>
<dbReference type="AlphaFoldDB" id="A0A2T3AP79"/>
<gene>
    <name evidence="10" type="ORF">M430DRAFT_23430</name>
</gene>
<reference evidence="10 11" key="1">
    <citation type="journal article" date="2018" name="New Phytol.">
        <title>Comparative genomics and transcriptomics depict ericoid mycorrhizal fungi as versatile saprotrophs and plant mutualists.</title>
        <authorList>
            <person name="Martino E."/>
            <person name="Morin E."/>
            <person name="Grelet G.A."/>
            <person name="Kuo A."/>
            <person name="Kohler A."/>
            <person name="Daghino S."/>
            <person name="Barry K.W."/>
            <person name="Cichocki N."/>
            <person name="Clum A."/>
            <person name="Dockter R.B."/>
            <person name="Hainaut M."/>
            <person name="Kuo R.C."/>
            <person name="LaButti K."/>
            <person name="Lindahl B.D."/>
            <person name="Lindquist E.A."/>
            <person name="Lipzen A."/>
            <person name="Khouja H.R."/>
            <person name="Magnuson J."/>
            <person name="Murat C."/>
            <person name="Ohm R.A."/>
            <person name="Singer S.W."/>
            <person name="Spatafora J.W."/>
            <person name="Wang M."/>
            <person name="Veneault-Fourrey C."/>
            <person name="Henrissat B."/>
            <person name="Grigoriev I.V."/>
            <person name="Martin F.M."/>
            <person name="Perotto S."/>
        </authorList>
    </citation>
    <scope>NUCLEOTIDE SEQUENCE [LARGE SCALE GENOMIC DNA]</scope>
    <source>
        <strain evidence="10 11">ATCC 22711</strain>
    </source>
</reference>
<keyword evidence="2" id="KW-0813">Transport</keyword>
<evidence type="ECO:0000256" key="6">
    <source>
        <dbReference type="ARBA" id="ARBA00023065"/>
    </source>
</evidence>
<keyword evidence="6" id="KW-0406">Ion transport</keyword>
<feature type="transmembrane region" description="Helical" evidence="9">
    <location>
        <begin position="99"/>
        <end position="120"/>
    </location>
</feature>
<accession>A0A2T3AP79</accession>
<feature type="transmembrane region" description="Helical" evidence="9">
    <location>
        <begin position="338"/>
        <end position="356"/>
    </location>
</feature>
<dbReference type="PANTHER" id="PTHR33281:SF19">
    <property type="entry name" value="VOLTAGE-DEPENDENT ANION CHANNEL-FORMING PROTEIN YNEE"/>
    <property type="match status" value="1"/>
</dbReference>
<keyword evidence="7 9" id="KW-0472">Membrane</keyword>
<feature type="transmembrane region" description="Helical" evidence="9">
    <location>
        <begin position="362"/>
        <end position="382"/>
    </location>
</feature>
<dbReference type="GeneID" id="36572981"/>
<feature type="compositionally biased region" description="Polar residues" evidence="8">
    <location>
        <begin position="28"/>
        <end position="47"/>
    </location>
</feature>